<protein>
    <recommendedName>
        <fullName evidence="4">Pentapeptide repeat-containing protein</fullName>
    </recommendedName>
</protein>
<dbReference type="RefSeq" id="WP_044427778.1">
    <property type="nucleotide sequence ID" value="NZ_BJYZ01000017.1"/>
</dbReference>
<evidence type="ECO:0000256" key="1">
    <source>
        <dbReference type="SAM" id="SignalP"/>
    </source>
</evidence>
<comment type="caution">
    <text evidence="2">The sequence shown here is derived from an EMBL/GenBank/DDBJ whole genome shotgun (WGS) entry which is preliminary data.</text>
</comment>
<dbReference type="InterPro" id="IPR051082">
    <property type="entry name" value="Pentapeptide-BTB/POZ_domain"/>
</dbReference>
<keyword evidence="3" id="KW-1185">Reference proteome</keyword>
<feature type="signal peptide" evidence="1">
    <location>
        <begin position="1"/>
        <end position="23"/>
    </location>
</feature>
<dbReference type="PANTHER" id="PTHR14136:SF17">
    <property type="entry name" value="BTB_POZ DOMAIN-CONTAINING PROTEIN KCTD9"/>
    <property type="match status" value="1"/>
</dbReference>
<dbReference type="Pfam" id="PF00805">
    <property type="entry name" value="Pentapeptide"/>
    <property type="match status" value="2"/>
</dbReference>
<sequence length="166" mass="17957">MKRAHSAAFAAILLALSAETALAACTEFPEPGVNWRRCYHDGRDLTGVNLEGAMLRDATFQRSAMKGANLSQVDGYRAKFVSATMTGVKFDQARLIEADLTRVDLTGASLVETDLRNAKLVNAILRDTNLTSARIDGTDFRNADLSGATWIDGSRKCAEQSIGQCN</sequence>
<dbReference type="AlphaFoldDB" id="A0A512DSQ5"/>
<dbReference type="EMBL" id="BJYZ01000017">
    <property type="protein sequence ID" value="GEO39509.1"/>
    <property type="molecule type" value="Genomic_DNA"/>
</dbReference>
<evidence type="ECO:0008006" key="4">
    <source>
        <dbReference type="Google" id="ProtNLM"/>
    </source>
</evidence>
<dbReference type="OrthoDB" id="7304622at2"/>
<reference evidence="2 3" key="1">
    <citation type="submission" date="2019-07" db="EMBL/GenBank/DDBJ databases">
        <title>Whole genome shotgun sequence of Skermanella aerolata NBRC 106429.</title>
        <authorList>
            <person name="Hosoyama A."/>
            <person name="Uohara A."/>
            <person name="Ohji S."/>
            <person name="Ichikawa N."/>
        </authorList>
    </citation>
    <scope>NUCLEOTIDE SEQUENCE [LARGE SCALE GENOMIC DNA]</scope>
    <source>
        <strain evidence="2 3">NBRC 106429</strain>
    </source>
</reference>
<proteinExistence type="predicted"/>
<dbReference type="SUPFAM" id="SSF141571">
    <property type="entry name" value="Pentapeptide repeat-like"/>
    <property type="match status" value="1"/>
</dbReference>
<evidence type="ECO:0000313" key="3">
    <source>
        <dbReference type="Proteomes" id="UP000321523"/>
    </source>
</evidence>
<dbReference type="InterPro" id="IPR001646">
    <property type="entry name" value="5peptide_repeat"/>
</dbReference>
<gene>
    <name evidence="2" type="ORF">SAE02_36570</name>
</gene>
<feature type="chain" id="PRO_5021782470" description="Pentapeptide repeat-containing protein" evidence="1">
    <location>
        <begin position="24"/>
        <end position="166"/>
    </location>
</feature>
<dbReference type="Proteomes" id="UP000321523">
    <property type="component" value="Unassembled WGS sequence"/>
</dbReference>
<organism evidence="2 3">
    <name type="scientific">Skermanella aerolata</name>
    <dbReference type="NCBI Taxonomy" id="393310"/>
    <lineage>
        <taxon>Bacteria</taxon>
        <taxon>Pseudomonadati</taxon>
        <taxon>Pseudomonadota</taxon>
        <taxon>Alphaproteobacteria</taxon>
        <taxon>Rhodospirillales</taxon>
        <taxon>Azospirillaceae</taxon>
        <taxon>Skermanella</taxon>
    </lineage>
</organism>
<accession>A0A512DSQ5</accession>
<name>A0A512DSQ5_9PROT</name>
<evidence type="ECO:0000313" key="2">
    <source>
        <dbReference type="EMBL" id="GEO39509.1"/>
    </source>
</evidence>
<dbReference type="PANTHER" id="PTHR14136">
    <property type="entry name" value="BTB_POZ DOMAIN-CONTAINING PROTEIN KCTD9"/>
    <property type="match status" value="1"/>
</dbReference>
<keyword evidence="1" id="KW-0732">Signal</keyword>
<dbReference type="Gene3D" id="2.160.20.80">
    <property type="entry name" value="E3 ubiquitin-protein ligase SopA"/>
    <property type="match status" value="1"/>
</dbReference>